<accession>A0A2J6QJZ4</accession>
<dbReference type="AlphaFoldDB" id="A0A2J6QJZ4"/>
<keyword evidence="2" id="KW-1185">Reference proteome</keyword>
<gene>
    <name evidence="1" type="ORF">NA56DRAFT_697809</name>
</gene>
<proteinExistence type="predicted"/>
<evidence type="ECO:0000313" key="2">
    <source>
        <dbReference type="Proteomes" id="UP000235672"/>
    </source>
</evidence>
<evidence type="ECO:0000313" key="1">
    <source>
        <dbReference type="EMBL" id="PMD26589.1"/>
    </source>
</evidence>
<dbReference type="EMBL" id="KZ613467">
    <property type="protein sequence ID" value="PMD26589.1"/>
    <property type="molecule type" value="Genomic_DNA"/>
</dbReference>
<reference evidence="1 2" key="1">
    <citation type="submission" date="2016-05" db="EMBL/GenBank/DDBJ databases">
        <title>A degradative enzymes factory behind the ericoid mycorrhizal symbiosis.</title>
        <authorList>
            <consortium name="DOE Joint Genome Institute"/>
            <person name="Martino E."/>
            <person name="Morin E."/>
            <person name="Grelet G."/>
            <person name="Kuo A."/>
            <person name="Kohler A."/>
            <person name="Daghino S."/>
            <person name="Barry K."/>
            <person name="Choi C."/>
            <person name="Cichocki N."/>
            <person name="Clum A."/>
            <person name="Copeland A."/>
            <person name="Hainaut M."/>
            <person name="Haridas S."/>
            <person name="Labutti K."/>
            <person name="Lindquist E."/>
            <person name="Lipzen A."/>
            <person name="Khouja H.-R."/>
            <person name="Murat C."/>
            <person name="Ohm R."/>
            <person name="Olson A."/>
            <person name="Spatafora J."/>
            <person name="Veneault-Fourrey C."/>
            <person name="Henrissat B."/>
            <person name="Grigoriev I."/>
            <person name="Martin F."/>
            <person name="Perotto S."/>
        </authorList>
    </citation>
    <scope>NUCLEOTIDE SEQUENCE [LARGE SCALE GENOMIC DNA]</scope>
    <source>
        <strain evidence="1 2">UAMH 7357</strain>
    </source>
</reference>
<protein>
    <submittedName>
        <fullName evidence="1">Uncharacterized protein</fullName>
    </submittedName>
</protein>
<name>A0A2J6QJZ4_9HELO</name>
<sequence length="274" mass="30153">MPDALGAGSSPTCWRRRENFVRIPLNGLAYPWSAILILRPQNLFFRGPKSWGRESSPNGNGASDGTPYICVADGEAEEVGVRAQTAMIQALRTLRTATRVLRIQGAFCSRKRTHNRASDSLRALALLPEQNQELCKIQNKQGPPGRGAVNLVAGFTSTHTVLSTQVETIWKCLSRLPSRVVGEAGRHFFLLQIAKRIMFPALLRICLVELGRKWEGTSHLTGTVGSPGNLTARFSHGQPLIENVRLFYPAASKQTLSSQSDCWSQSLAPLFLFV</sequence>
<organism evidence="1 2">
    <name type="scientific">Hyaloscypha hepaticicola</name>
    <dbReference type="NCBI Taxonomy" id="2082293"/>
    <lineage>
        <taxon>Eukaryota</taxon>
        <taxon>Fungi</taxon>
        <taxon>Dikarya</taxon>
        <taxon>Ascomycota</taxon>
        <taxon>Pezizomycotina</taxon>
        <taxon>Leotiomycetes</taxon>
        <taxon>Helotiales</taxon>
        <taxon>Hyaloscyphaceae</taxon>
        <taxon>Hyaloscypha</taxon>
    </lineage>
</organism>
<dbReference type="Proteomes" id="UP000235672">
    <property type="component" value="Unassembled WGS sequence"/>
</dbReference>